<name>A4CA72_9GAMM</name>
<organism evidence="2 3">
    <name type="scientific">Pseudoalteromonas tunicata D2</name>
    <dbReference type="NCBI Taxonomy" id="87626"/>
    <lineage>
        <taxon>Bacteria</taxon>
        <taxon>Pseudomonadati</taxon>
        <taxon>Pseudomonadota</taxon>
        <taxon>Gammaproteobacteria</taxon>
        <taxon>Alteromonadales</taxon>
        <taxon>Pseudoalteromonadaceae</taxon>
        <taxon>Pseudoalteromonas</taxon>
    </lineage>
</organism>
<keyword evidence="1" id="KW-0732">Signal</keyword>
<feature type="chain" id="PRO_5002665873" description="Orphan protein" evidence="1">
    <location>
        <begin position="29"/>
        <end position="151"/>
    </location>
</feature>
<evidence type="ECO:0000313" key="3">
    <source>
        <dbReference type="Proteomes" id="UP000006201"/>
    </source>
</evidence>
<comment type="caution">
    <text evidence="2">The sequence shown here is derived from an EMBL/GenBank/DDBJ whole genome shotgun (WGS) entry which is preliminary data.</text>
</comment>
<feature type="signal peptide" evidence="1">
    <location>
        <begin position="1"/>
        <end position="28"/>
    </location>
</feature>
<gene>
    <name evidence="2" type="ORF">PTD2_20732</name>
</gene>
<dbReference type="Proteomes" id="UP000006201">
    <property type="component" value="Unassembled WGS sequence"/>
</dbReference>
<evidence type="ECO:0000313" key="2">
    <source>
        <dbReference type="EMBL" id="EAR28280.1"/>
    </source>
</evidence>
<protein>
    <recommendedName>
        <fullName evidence="4">Orphan protein</fullName>
    </recommendedName>
</protein>
<dbReference type="eggNOG" id="ENOG5031NP0">
    <property type="taxonomic scope" value="Bacteria"/>
</dbReference>
<evidence type="ECO:0000256" key="1">
    <source>
        <dbReference type="SAM" id="SignalP"/>
    </source>
</evidence>
<dbReference type="HOGENOM" id="CLU_1729838_0_0_6"/>
<dbReference type="AlphaFoldDB" id="A4CA72"/>
<reference evidence="2 3" key="1">
    <citation type="submission" date="2006-02" db="EMBL/GenBank/DDBJ databases">
        <authorList>
            <person name="Moran M.A."/>
            <person name="Kjelleberg S."/>
            <person name="Egan S."/>
            <person name="Saunders N."/>
            <person name="Thomas T."/>
            <person name="Ferriera S."/>
            <person name="Johnson J."/>
            <person name="Kravitz S."/>
            <person name="Halpern A."/>
            <person name="Remington K."/>
            <person name="Beeson K."/>
            <person name="Tran B."/>
            <person name="Rogers Y.-H."/>
            <person name="Friedman R."/>
            <person name="Venter J.C."/>
        </authorList>
    </citation>
    <scope>NUCLEOTIDE SEQUENCE [LARGE SCALE GENOMIC DNA]</scope>
    <source>
        <strain evidence="2 3">D2</strain>
    </source>
</reference>
<dbReference type="EMBL" id="AAOH01000004">
    <property type="protein sequence ID" value="EAR28280.1"/>
    <property type="molecule type" value="Genomic_DNA"/>
</dbReference>
<evidence type="ECO:0008006" key="4">
    <source>
        <dbReference type="Google" id="ProtNLM"/>
    </source>
</evidence>
<sequence length="151" mass="16486">MEINGVKMSKVLKVLATALVFASAGANASSSFGVDITEKARPGVPQARWTDVKITDNLFASSVTNFDYQISNYSVSFNWVTNEGAKGGCNIYYDVNKDSSTDFSDQTAKRRYNNTKEILSNLKVGDHLFIQSAFSTNSAPCEVTLKHNIGL</sequence>
<proteinExistence type="predicted"/>
<accession>A4CA72</accession>
<keyword evidence="3" id="KW-1185">Reference proteome</keyword>